<sequence length="67" mass="7199">MFRKYRLAIVAAFLTIPLAGCGGNDVDSPIAKSPYAPTQAQLDELSKSAMPHNAKSTGRSNARKPHM</sequence>
<dbReference type="AlphaFoldDB" id="A0A1U7CKW0"/>
<dbReference type="EMBL" id="CP019082">
    <property type="protein sequence ID" value="APW59561.1"/>
    <property type="molecule type" value="Genomic_DNA"/>
</dbReference>
<proteinExistence type="predicted"/>
<organism evidence="3 4">
    <name type="scientific">Paludisphaera borealis</name>
    <dbReference type="NCBI Taxonomy" id="1387353"/>
    <lineage>
        <taxon>Bacteria</taxon>
        <taxon>Pseudomonadati</taxon>
        <taxon>Planctomycetota</taxon>
        <taxon>Planctomycetia</taxon>
        <taxon>Isosphaerales</taxon>
        <taxon>Isosphaeraceae</taxon>
        <taxon>Paludisphaera</taxon>
    </lineage>
</organism>
<accession>A0A1U7CKW0</accession>
<dbReference type="STRING" id="1387353.BSF38_00987"/>
<dbReference type="RefSeq" id="WP_076343725.1">
    <property type="nucleotide sequence ID" value="NZ_CP019082.1"/>
</dbReference>
<dbReference type="KEGG" id="pbor:BSF38_00987"/>
<keyword evidence="2" id="KW-0732">Signal</keyword>
<evidence type="ECO:0000256" key="1">
    <source>
        <dbReference type="SAM" id="MobiDB-lite"/>
    </source>
</evidence>
<protein>
    <recommendedName>
        <fullName evidence="5">Lipoprotein</fullName>
    </recommendedName>
</protein>
<dbReference type="Proteomes" id="UP000186309">
    <property type="component" value="Chromosome"/>
</dbReference>
<feature type="signal peptide" evidence="2">
    <location>
        <begin position="1"/>
        <end position="22"/>
    </location>
</feature>
<keyword evidence="4" id="KW-1185">Reference proteome</keyword>
<evidence type="ECO:0000313" key="3">
    <source>
        <dbReference type="EMBL" id="APW59561.1"/>
    </source>
</evidence>
<feature type="chain" id="PRO_5012933929" description="Lipoprotein" evidence="2">
    <location>
        <begin position="23"/>
        <end position="67"/>
    </location>
</feature>
<feature type="region of interest" description="Disordered" evidence="1">
    <location>
        <begin position="32"/>
        <end position="67"/>
    </location>
</feature>
<evidence type="ECO:0000313" key="4">
    <source>
        <dbReference type="Proteomes" id="UP000186309"/>
    </source>
</evidence>
<name>A0A1U7CKW0_9BACT</name>
<evidence type="ECO:0000256" key="2">
    <source>
        <dbReference type="SAM" id="SignalP"/>
    </source>
</evidence>
<evidence type="ECO:0008006" key="5">
    <source>
        <dbReference type="Google" id="ProtNLM"/>
    </source>
</evidence>
<gene>
    <name evidence="3" type="ORF">BSF38_00987</name>
</gene>
<reference evidence="4" key="1">
    <citation type="submission" date="2016-12" db="EMBL/GenBank/DDBJ databases">
        <title>Comparative genomics of four Isosphaeraceae planctomycetes: a common pool of plasmids and glycoside hydrolase genes.</title>
        <authorList>
            <person name="Ivanova A."/>
        </authorList>
    </citation>
    <scope>NUCLEOTIDE SEQUENCE [LARGE SCALE GENOMIC DNA]</scope>
    <source>
        <strain evidence="4">PX4</strain>
    </source>
</reference>